<evidence type="ECO:0000259" key="4">
    <source>
        <dbReference type="PROSITE" id="PS50175"/>
    </source>
</evidence>
<dbReference type="Gene3D" id="4.10.60.10">
    <property type="entry name" value="Zinc finger, CCHC-type"/>
    <property type="match status" value="1"/>
</dbReference>
<dbReference type="PROSITE" id="PS50175">
    <property type="entry name" value="ASP_PROT_RETROV"/>
    <property type="match status" value="1"/>
</dbReference>
<accession>A0A9P1GB43</accession>
<dbReference type="PANTHER" id="PTHR11439:SF467">
    <property type="entry name" value="INTEGRASE CATALYTIC DOMAIN-CONTAINING PROTEIN"/>
    <property type="match status" value="1"/>
</dbReference>
<comment type="caution">
    <text evidence="5">The sequence shown here is derived from an EMBL/GenBank/DDBJ whole genome shotgun (WGS) entry which is preliminary data.</text>
</comment>
<dbReference type="InterPro" id="IPR013103">
    <property type="entry name" value="RVT_2"/>
</dbReference>
<dbReference type="GO" id="GO:0006508">
    <property type="term" value="P:proteolysis"/>
    <property type="evidence" value="ECO:0007669"/>
    <property type="project" value="InterPro"/>
</dbReference>
<feature type="domain" description="CCHC-type" evidence="3">
    <location>
        <begin position="414"/>
        <end position="428"/>
    </location>
</feature>
<evidence type="ECO:0000313" key="5">
    <source>
        <dbReference type="EMBL" id="CAI4004285.1"/>
    </source>
</evidence>
<feature type="compositionally biased region" description="Basic and acidic residues" evidence="2">
    <location>
        <begin position="848"/>
        <end position="860"/>
    </location>
</feature>
<dbReference type="EMBL" id="CAMXCT010003402">
    <property type="protein sequence ID" value="CAI4004285.1"/>
    <property type="molecule type" value="Genomic_DNA"/>
</dbReference>
<reference evidence="6 7" key="2">
    <citation type="submission" date="2024-05" db="EMBL/GenBank/DDBJ databases">
        <authorList>
            <person name="Chen Y."/>
            <person name="Shah S."/>
            <person name="Dougan E. K."/>
            <person name="Thang M."/>
            <person name="Chan C."/>
        </authorList>
    </citation>
    <scope>NUCLEOTIDE SEQUENCE [LARGE SCALE GENOMIC DNA]</scope>
</reference>
<dbReference type="InterPro" id="IPR001878">
    <property type="entry name" value="Znf_CCHC"/>
</dbReference>
<keyword evidence="1" id="KW-0863">Zinc-finger</keyword>
<evidence type="ECO:0000256" key="2">
    <source>
        <dbReference type="SAM" id="MobiDB-lite"/>
    </source>
</evidence>
<feature type="region of interest" description="Disordered" evidence="2">
    <location>
        <begin position="791"/>
        <end position="871"/>
    </location>
</feature>
<dbReference type="EMBL" id="CAMXCT030003402">
    <property type="protein sequence ID" value="CAL4791597.1"/>
    <property type="molecule type" value="Genomic_DNA"/>
</dbReference>
<evidence type="ECO:0000313" key="6">
    <source>
        <dbReference type="EMBL" id="CAL4791597.1"/>
    </source>
</evidence>
<proteinExistence type="predicted"/>
<dbReference type="InterPro" id="IPR036875">
    <property type="entry name" value="Znf_CCHC_sf"/>
</dbReference>
<dbReference type="CDD" id="cd09272">
    <property type="entry name" value="RNase_HI_RT_Ty1"/>
    <property type="match status" value="1"/>
</dbReference>
<dbReference type="InterPro" id="IPR001969">
    <property type="entry name" value="Aspartic_peptidase_AS"/>
</dbReference>
<dbReference type="PROSITE" id="PS00141">
    <property type="entry name" value="ASP_PROTEASE"/>
    <property type="match status" value="1"/>
</dbReference>
<keyword evidence="1" id="KW-0479">Metal-binding</keyword>
<evidence type="ECO:0000259" key="3">
    <source>
        <dbReference type="PROSITE" id="PS50158"/>
    </source>
</evidence>
<dbReference type="Pfam" id="PF07727">
    <property type="entry name" value="RVT_2"/>
    <property type="match status" value="1"/>
</dbReference>
<dbReference type="PANTHER" id="PTHR11439">
    <property type="entry name" value="GAG-POL-RELATED RETROTRANSPOSON"/>
    <property type="match status" value="1"/>
</dbReference>
<dbReference type="SUPFAM" id="SSF57756">
    <property type="entry name" value="Retrovirus zinc finger-like domains"/>
    <property type="match status" value="1"/>
</dbReference>
<gene>
    <name evidence="5" type="ORF">C1SCF055_LOCUS30083</name>
</gene>
<dbReference type="PROSITE" id="PS50158">
    <property type="entry name" value="ZF_CCHC"/>
    <property type="match status" value="1"/>
</dbReference>
<dbReference type="InterPro" id="IPR001995">
    <property type="entry name" value="Peptidase_A2_cat"/>
</dbReference>
<organism evidence="5">
    <name type="scientific">Cladocopium goreaui</name>
    <dbReference type="NCBI Taxonomy" id="2562237"/>
    <lineage>
        <taxon>Eukaryota</taxon>
        <taxon>Sar</taxon>
        <taxon>Alveolata</taxon>
        <taxon>Dinophyceae</taxon>
        <taxon>Suessiales</taxon>
        <taxon>Symbiodiniaceae</taxon>
        <taxon>Cladocopium</taxon>
    </lineage>
</organism>
<keyword evidence="7" id="KW-1185">Reference proteome</keyword>
<dbReference type="GO" id="GO:0004190">
    <property type="term" value="F:aspartic-type endopeptidase activity"/>
    <property type="evidence" value="ECO:0007669"/>
    <property type="project" value="InterPro"/>
</dbReference>
<evidence type="ECO:0008006" key="8">
    <source>
        <dbReference type="Google" id="ProtNLM"/>
    </source>
</evidence>
<feature type="domain" description="Peptidase A2" evidence="4">
    <location>
        <begin position="569"/>
        <end position="583"/>
    </location>
</feature>
<dbReference type="GO" id="GO:0003676">
    <property type="term" value="F:nucleic acid binding"/>
    <property type="evidence" value="ECO:0007669"/>
    <property type="project" value="InterPro"/>
</dbReference>
<feature type="compositionally biased region" description="Basic and acidic residues" evidence="2">
    <location>
        <begin position="803"/>
        <end position="813"/>
    </location>
</feature>
<dbReference type="GO" id="GO:0008270">
    <property type="term" value="F:zinc ion binding"/>
    <property type="evidence" value="ECO:0007669"/>
    <property type="project" value="UniProtKB-KW"/>
</dbReference>
<evidence type="ECO:0000256" key="1">
    <source>
        <dbReference type="PROSITE-ProRule" id="PRU00047"/>
    </source>
</evidence>
<dbReference type="Proteomes" id="UP001152797">
    <property type="component" value="Unassembled WGS sequence"/>
</dbReference>
<dbReference type="OrthoDB" id="413361at2759"/>
<sequence length="1567" mass="174297">MALQDEGDNLKAMAAALHKESGTVEDAISRQEEAAAIKAVASGTSMLNLGGEAETGLEDKAAAAAKAAIMQQQGSPIEGAWGADAAALQALLENTRASADAVAEVATALKSRFTEERKDKFSEASKVARHPDVFQPQSLEEEHSQWQDRRLTFRSWLVYAQEDFEKDLNEAEAATSPMDFVEMTTAQHGRSEKLHSILVGLLRNRPLKILRSVEGRNGLEVWRQLSQQMQPRTRARSIALLQAFLAHPPFKKDGVLEQVLGLERLAEEYAQVSKEELSDNTKLSVLLKVVPNNLRQHLQLQMDESADYLSVREKVLAYERTTTSWSSHTVYRELDIKKDEKVDEAVPMEIDRIKGKQKGKGKGKSKSSGKDVKGKGKFKDGGKSKSKDKGKSKDYGKQGDAGRGKGKGLPNDMCKLCGNRGHWSRECPVRTLRQVAQDSVSTVNTQSLVSGATGNGGAVQGSPTMSTAVRRVTYLNLDEDEIPGEPYVRMVDGGVYDMTYSDSDDDWYVCNTEEDQHGAYFENFKDIPVETYGKELDFGLRPPPFDGEVCQGRHADQAVIRGVTTGDAVSIILDSGADVSVLPLSYKVEPYGKAVVTMEDDQGSIVELRETFALSNVSDPLLALGKMLKRGWKVEGSGGEVKFIHGDFYKTVGFKSNSLALEAEIRMVEIVEKPTKVSAGPVVRQVIMSFEGMMNSLLTVPGWHLSMDRKVPFLVVLNSNHFKDSFPQFNRNDFQYRSTIVLKGRVWEVVEVAETSNSEGVIPECGDEFTTVVTFFHREAHDVNAVGTIHTGSDDPFLQPALRPDEPKGEQGKEAQGFGWHGKTLEDGVYEVDDDEDTGPQPETGEGDPAHREVPQRLAEEEPEEIDIDGEKFNKGMALSKLRTGLRMCGLPKGRSKADAWKRLVEYHQHFADNLAVELAQREFERKKMADGGSDARGQMIPRLPTKAERQPEPMVRMVVNGEILADGDLDMEFPDKPPDLGPDELAQVEAEAAQTEILRLIDMGVLRRPNLEEDINQIPTLTTRLVCDWRFRQNAWVRRARLVARDFNWLELNRSDTFAPTGTQSTMRLIPALSQLQQWSMRVADVKDAYLMCDQPKSVKVVLSMELAKQLGVDREWVLGKVLPGQREGAAVWFNDLKSKLKAADLLQCPEAPTIWTNSSRTLSLMVHVDDIVMGGIESELDRVETFLKEHYKLSVESGDTLSFLKRSIEIVDGTTRIRVNPKYIDGLVSLLGGVRRRRTPGDLIIDNNLLETEEEVKLFRSCVGTLLYVSGDRPDVQYLIKELAAKLQTPTKGAMATLYNLVGYMHATRDFHLCMKGTDPSTSFRSRAIGLATGPEYVDGKEVWLLEVATDSDWNGQKETRSSRNCGMVFLGGIWLFGYSRTQKHITLNSTEAEYVALVGGASEGLFLKAVVQHLVCGVVELKVLGDNTSAIAIGMREGVSRLKHLDGRLLWMQQRQQLGDLQLRRIDTLTNPADMGTKVLGGRRVRLLLHLLGFQSDDGDLGHAEFEQERPKKESREQLQAIRKIVQAEVPEGQQGQSSTLLNKVAKRCWGYRLALYFSVEEKP</sequence>
<name>A0A9P1GB43_9DINO</name>
<feature type="compositionally biased region" description="Basic and acidic residues" evidence="2">
    <location>
        <begin position="368"/>
        <end position="403"/>
    </location>
</feature>
<feature type="compositionally biased region" description="Acidic residues" evidence="2">
    <location>
        <begin position="828"/>
        <end position="838"/>
    </location>
</feature>
<feature type="compositionally biased region" description="Basic residues" evidence="2">
    <location>
        <begin position="355"/>
        <end position="367"/>
    </location>
</feature>
<protein>
    <recommendedName>
        <fullName evidence="8">Retrovirus-related Pol polyprotein from transposon TNT 1-94</fullName>
    </recommendedName>
</protein>
<keyword evidence="1" id="KW-0862">Zinc</keyword>
<dbReference type="EMBL" id="CAMXCT020003402">
    <property type="protein sequence ID" value="CAL1157660.1"/>
    <property type="molecule type" value="Genomic_DNA"/>
</dbReference>
<feature type="region of interest" description="Disordered" evidence="2">
    <location>
        <begin position="348"/>
        <end position="411"/>
    </location>
</feature>
<reference evidence="5" key="1">
    <citation type="submission" date="2022-10" db="EMBL/GenBank/DDBJ databases">
        <authorList>
            <person name="Chen Y."/>
            <person name="Dougan E. K."/>
            <person name="Chan C."/>
            <person name="Rhodes N."/>
            <person name="Thang M."/>
        </authorList>
    </citation>
    <scope>NUCLEOTIDE SEQUENCE</scope>
</reference>
<evidence type="ECO:0000313" key="7">
    <source>
        <dbReference type="Proteomes" id="UP001152797"/>
    </source>
</evidence>